<dbReference type="RefSeq" id="WP_343800514.1">
    <property type="nucleotide sequence ID" value="NZ_BAAADJ010000053.1"/>
</dbReference>
<evidence type="ECO:0000313" key="2">
    <source>
        <dbReference type="EMBL" id="GAA0337763.1"/>
    </source>
</evidence>
<comment type="caution">
    <text evidence="2">The sequence shown here is derived from an EMBL/GenBank/DDBJ whole genome shotgun (WGS) entry which is preliminary data.</text>
</comment>
<evidence type="ECO:0000313" key="3">
    <source>
        <dbReference type="Proteomes" id="UP001500782"/>
    </source>
</evidence>
<dbReference type="Proteomes" id="UP001500782">
    <property type="component" value="Unassembled WGS sequence"/>
</dbReference>
<protein>
    <recommendedName>
        <fullName evidence="1">VOC domain-containing protein</fullName>
    </recommendedName>
</protein>
<reference evidence="3" key="1">
    <citation type="journal article" date="2019" name="Int. J. Syst. Evol. Microbiol.">
        <title>The Global Catalogue of Microorganisms (GCM) 10K type strain sequencing project: providing services to taxonomists for standard genome sequencing and annotation.</title>
        <authorList>
            <consortium name="The Broad Institute Genomics Platform"/>
            <consortium name="The Broad Institute Genome Sequencing Center for Infectious Disease"/>
            <person name="Wu L."/>
            <person name="Ma J."/>
        </authorList>
    </citation>
    <scope>NUCLEOTIDE SEQUENCE [LARGE SCALE GENOMIC DNA]</scope>
    <source>
        <strain evidence="3">JCM 9731</strain>
    </source>
</reference>
<proteinExistence type="predicted"/>
<organism evidence="2 3">
    <name type="scientific">Bacillus carboniphilus</name>
    <dbReference type="NCBI Taxonomy" id="86663"/>
    <lineage>
        <taxon>Bacteria</taxon>
        <taxon>Bacillati</taxon>
        <taxon>Bacillota</taxon>
        <taxon>Bacilli</taxon>
        <taxon>Bacillales</taxon>
        <taxon>Bacillaceae</taxon>
        <taxon>Bacillus</taxon>
    </lineage>
</organism>
<accession>A0ABP3G6L0</accession>
<dbReference type="PROSITE" id="PS51819">
    <property type="entry name" value="VOC"/>
    <property type="match status" value="1"/>
</dbReference>
<feature type="domain" description="VOC" evidence="1">
    <location>
        <begin position="2"/>
        <end position="116"/>
    </location>
</feature>
<dbReference type="EMBL" id="BAAADJ010000053">
    <property type="protein sequence ID" value="GAA0337763.1"/>
    <property type="molecule type" value="Genomic_DNA"/>
</dbReference>
<dbReference type="Gene3D" id="3.10.180.10">
    <property type="entry name" value="2,3-Dihydroxybiphenyl 1,2-Dioxygenase, domain 1"/>
    <property type="match status" value="1"/>
</dbReference>
<dbReference type="Pfam" id="PF18711">
    <property type="entry name" value="TxDE"/>
    <property type="match status" value="1"/>
</dbReference>
<dbReference type="InterPro" id="IPR037523">
    <property type="entry name" value="VOC_core"/>
</dbReference>
<keyword evidence="3" id="KW-1185">Reference proteome</keyword>
<name>A0ABP3G6L0_9BACI</name>
<sequence length="222" mass="25255">MYFKSVTLSTSKLEALKNFYVDTLGIEMVTENEGEFSLKIGRSELTFVSCSSNHNPFYHFAITISGEHFSQAKKWAQSKVQLNKEDNEDEVYFKFLDAHSFYFEDPAGNVVEFIGRNSMNADQSSFSMKSLLDLSEVNITVEDVLDKGRAMLQEGFSEIFNQPLEPDSLNFLGNRDAYFLLGPVGRTWYFSNQLAESHPVTVELDTGRVVSLDHEGELKIRK</sequence>
<dbReference type="InterPro" id="IPR040553">
    <property type="entry name" value="TxDE"/>
</dbReference>
<gene>
    <name evidence="2" type="ORF">GCM10008967_30030</name>
</gene>
<evidence type="ECO:0000259" key="1">
    <source>
        <dbReference type="PROSITE" id="PS51819"/>
    </source>
</evidence>
<dbReference type="InterPro" id="IPR029068">
    <property type="entry name" value="Glyas_Bleomycin-R_OHBP_Dase"/>
</dbReference>
<dbReference type="SUPFAM" id="SSF54593">
    <property type="entry name" value="Glyoxalase/Bleomycin resistance protein/Dihydroxybiphenyl dioxygenase"/>
    <property type="match status" value="1"/>
</dbReference>